<dbReference type="CDD" id="cd15488">
    <property type="entry name" value="Tm-1-like"/>
    <property type="match status" value="1"/>
</dbReference>
<dbReference type="InterPro" id="IPR044122">
    <property type="entry name" value="UPF0261_N"/>
</dbReference>
<dbReference type="Gene3D" id="3.40.50.12030">
    <property type="entry name" value="Uncharacterised protein family UPF0261, NC domain"/>
    <property type="match status" value="1"/>
</dbReference>
<evidence type="ECO:0000313" key="4">
    <source>
        <dbReference type="Proteomes" id="UP000426246"/>
    </source>
</evidence>
<sequence>MRKTVVIIGALDTKGIEFAYIKGLIEAAGLNTLTIHTGVLGPAFYLPEVSNEEIATLGGADLQHLISTQDRGLAVETMMNGAIAKVIELHNKGQIDGIIGLGGSAGTTIGAAAMRSLPIGIPKVMVTTMASGNTRPYVGMKDVTLFNSIVDISGLNRISRQMLANAANALIGMVQGQALLADIDKPLIATTMFGVTTPCVDKARSYLEEQGFEVLVFHGTGIGGQTMEHLIAAGFFAGVLDITTSELADDVAGGLLSAGPTRLTMAGQFGIPQVVSLGALDMANFGPLETVPEQLRTRQLHQHNPNITLMRTNIAENKRLGELIASKLNRYPDRVSLYIPLKGVSALDKEGQPFNGPQEDAALFQALREKLDPRIELVELDNHINDEEFALQMAKKLVFLINNQTI</sequence>
<dbReference type="Pfam" id="PF06792">
    <property type="entry name" value="UPF0261"/>
    <property type="match status" value="1"/>
</dbReference>
<dbReference type="PIRSF" id="PIRSF033271">
    <property type="entry name" value="UCP033271"/>
    <property type="match status" value="1"/>
</dbReference>
<dbReference type="Proteomes" id="UP000426246">
    <property type="component" value="Chromosome"/>
</dbReference>
<evidence type="ECO:0000313" key="3">
    <source>
        <dbReference type="EMBL" id="QGQ95077.1"/>
    </source>
</evidence>
<dbReference type="InterPro" id="IPR056778">
    <property type="entry name" value="UPF0261_C"/>
</dbReference>
<keyword evidence="4" id="KW-1185">Reference proteome</keyword>
<feature type="domain" description="UPF0261" evidence="1">
    <location>
        <begin position="3"/>
        <end position="177"/>
    </location>
</feature>
<dbReference type="InterPro" id="IPR008322">
    <property type="entry name" value="UPF0261"/>
</dbReference>
<dbReference type="PANTHER" id="PTHR31862">
    <property type="entry name" value="UPF0261 DOMAIN PROTEIN (AFU_ORTHOLOGUE AFUA_1G10120)"/>
    <property type="match status" value="1"/>
</dbReference>
<dbReference type="PANTHER" id="PTHR31862:SF1">
    <property type="entry name" value="UPF0261 DOMAIN PROTEIN (AFU_ORTHOLOGUE AFUA_1G10120)"/>
    <property type="match status" value="1"/>
</dbReference>
<dbReference type="AlphaFoldDB" id="A0A6B8RGL3"/>
<dbReference type="EMBL" id="CP034235">
    <property type="protein sequence ID" value="QGQ95077.1"/>
    <property type="molecule type" value="Genomic_DNA"/>
</dbReference>
<evidence type="ECO:0000259" key="1">
    <source>
        <dbReference type="Pfam" id="PF06792"/>
    </source>
</evidence>
<gene>
    <name evidence="3" type="ORF">EHS13_09370</name>
</gene>
<feature type="domain" description="UPF0261" evidence="2">
    <location>
        <begin position="185"/>
        <end position="398"/>
    </location>
</feature>
<dbReference type="Gene3D" id="3.40.50.12020">
    <property type="entry name" value="Uncharacterised protein family UPF0261, NN domain"/>
    <property type="match status" value="1"/>
</dbReference>
<name>A0A6B8RGL3_9BACL</name>
<accession>A0A6B8RGL3</accession>
<dbReference type="InterPro" id="IPR051353">
    <property type="entry name" value="Tobamovirus_resist_UPF0261"/>
</dbReference>
<dbReference type="NCBIfam" id="NF002674">
    <property type="entry name" value="PRK02399.1-2"/>
    <property type="match status" value="1"/>
</dbReference>
<dbReference type="Pfam" id="PF23189">
    <property type="entry name" value="UPF0261_C"/>
    <property type="match status" value="1"/>
</dbReference>
<organism evidence="3 4">
    <name type="scientific">Paenibacillus psychroresistens</name>
    <dbReference type="NCBI Taxonomy" id="1778678"/>
    <lineage>
        <taxon>Bacteria</taxon>
        <taxon>Bacillati</taxon>
        <taxon>Bacillota</taxon>
        <taxon>Bacilli</taxon>
        <taxon>Bacillales</taxon>
        <taxon>Paenibacillaceae</taxon>
        <taxon>Paenibacillus</taxon>
    </lineage>
</organism>
<proteinExistence type="predicted"/>
<evidence type="ECO:0000259" key="2">
    <source>
        <dbReference type="Pfam" id="PF23189"/>
    </source>
</evidence>
<dbReference type="KEGG" id="ppsc:EHS13_09370"/>
<protein>
    <submittedName>
        <fullName evidence="3">UPF0261 family protein</fullName>
    </submittedName>
</protein>
<dbReference type="OrthoDB" id="9776369at2"/>
<reference evidence="4" key="1">
    <citation type="submission" date="2018-11" db="EMBL/GenBank/DDBJ databases">
        <title>Complete genome sequence of Paenibacillus sp. ML311-T8.</title>
        <authorList>
            <person name="Nam Y.-D."/>
            <person name="Kang J."/>
            <person name="Chung W.-H."/>
            <person name="Park Y.S."/>
        </authorList>
    </citation>
    <scope>NUCLEOTIDE SEQUENCE [LARGE SCALE GENOMIC DNA]</scope>
    <source>
        <strain evidence="4">ML311-T8</strain>
    </source>
</reference>
<dbReference type="RefSeq" id="WP_155700092.1">
    <property type="nucleotide sequence ID" value="NZ_CP034235.1"/>
</dbReference>